<dbReference type="CDD" id="cd00821">
    <property type="entry name" value="PH"/>
    <property type="match status" value="1"/>
</dbReference>
<feature type="domain" description="PH" evidence="1">
    <location>
        <begin position="47"/>
        <end position="143"/>
    </location>
</feature>
<dbReference type="KEGG" id="blac:94351546"/>
<gene>
    <name evidence="2" type="ORF">CCR75_007818</name>
</gene>
<dbReference type="SMART" id="SM00233">
    <property type="entry name" value="PH"/>
    <property type="match status" value="1"/>
</dbReference>
<proteinExistence type="predicted"/>
<organism evidence="2 3">
    <name type="scientific">Bremia lactucae</name>
    <name type="common">Lettuce downy mildew</name>
    <dbReference type="NCBI Taxonomy" id="4779"/>
    <lineage>
        <taxon>Eukaryota</taxon>
        <taxon>Sar</taxon>
        <taxon>Stramenopiles</taxon>
        <taxon>Oomycota</taxon>
        <taxon>Peronosporomycetes</taxon>
        <taxon>Peronosporales</taxon>
        <taxon>Peronosporaceae</taxon>
        <taxon>Bremia</taxon>
    </lineage>
</organism>
<evidence type="ECO:0000259" key="1">
    <source>
        <dbReference type="SMART" id="SM00233"/>
    </source>
</evidence>
<name>A0A976P007_BRELC</name>
<dbReference type="OrthoDB" id="63226at2759"/>
<evidence type="ECO:0000313" key="2">
    <source>
        <dbReference type="EMBL" id="TDH74393.1"/>
    </source>
</evidence>
<keyword evidence="3" id="KW-1185">Reference proteome</keyword>
<comment type="caution">
    <text evidence="2">The sequence shown here is derived from an EMBL/GenBank/DDBJ whole genome shotgun (WGS) entry which is preliminary data.</text>
</comment>
<dbReference type="SUPFAM" id="SSF50729">
    <property type="entry name" value="PH domain-like"/>
    <property type="match status" value="1"/>
</dbReference>
<dbReference type="InterPro" id="IPR011993">
    <property type="entry name" value="PH-like_dom_sf"/>
</dbReference>
<dbReference type="Proteomes" id="UP000294530">
    <property type="component" value="Unassembled WGS sequence"/>
</dbReference>
<sequence length="227" mass="26079">MSRRQALHMSSERRHTHTGVNVSAMATAPLNCARRLSLDQTAIASTIYCEGYVHLKRRNMLPWNTRFLVLSNSHLQIFPTKQDACLRCNILETLEIVSGRIAPKHELGIELTTTEGRELLGRVLCRADQTQWISAFYQLAMRSVVRRVKSESMDVEGTAMLVDKRRVSFYKSVQVRTIPTVPTEQVSKLFYSKKDVQKFSEQASSLFSRTEDAMSLVFRKPWRKQVI</sequence>
<dbReference type="GeneID" id="94351546"/>
<reference evidence="2 3" key="1">
    <citation type="journal article" date="2021" name="Genome Biol.">
        <title>AFLAP: assembly-free linkage analysis pipeline using k-mers from genome sequencing data.</title>
        <authorList>
            <person name="Fletcher K."/>
            <person name="Zhang L."/>
            <person name="Gil J."/>
            <person name="Han R."/>
            <person name="Cavanaugh K."/>
            <person name="Michelmore R."/>
        </authorList>
    </citation>
    <scope>NUCLEOTIDE SEQUENCE [LARGE SCALE GENOMIC DNA]</scope>
    <source>
        <strain evidence="2 3">SF5</strain>
    </source>
</reference>
<evidence type="ECO:0000313" key="3">
    <source>
        <dbReference type="Proteomes" id="UP000294530"/>
    </source>
</evidence>
<dbReference type="InterPro" id="IPR001849">
    <property type="entry name" value="PH_domain"/>
</dbReference>
<dbReference type="RefSeq" id="XP_067823891.1">
    <property type="nucleotide sequence ID" value="XM_067965875.1"/>
</dbReference>
<protein>
    <recommendedName>
        <fullName evidence="1">PH domain-containing protein</fullName>
    </recommendedName>
</protein>
<dbReference type="AlphaFoldDB" id="A0A976P007"/>
<accession>A0A976P007</accession>
<dbReference type="Gene3D" id="2.30.29.30">
    <property type="entry name" value="Pleckstrin-homology domain (PH domain)/Phosphotyrosine-binding domain (PTB)"/>
    <property type="match status" value="1"/>
</dbReference>
<dbReference type="EMBL" id="SHOA02000023">
    <property type="protein sequence ID" value="TDH74393.1"/>
    <property type="molecule type" value="Genomic_DNA"/>
</dbReference>